<proteinExistence type="inferred from homology"/>
<keyword evidence="3 4" id="KW-0143">Chaperone</keyword>
<name>A0ABT5UWE6_9VIBR</name>
<dbReference type="EMBL" id="JARBFT010000001">
    <property type="protein sequence ID" value="MDE1513664.1"/>
    <property type="molecule type" value="Genomic_DNA"/>
</dbReference>
<comment type="function">
    <text evidence="4">Required for maturation of urease via the functional incorporation of the urease nickel metallocenter.</text>
</comment>
<keyword evidence="6" id="KW-1185">Reference proteome</keyword>
<keyword evidence="4" id="KW-0963">Cytoplasm</keyword>
<dbReference type="PANTHER" id="PTHR33643:SF1">
    <property type="entry name" value="UREASE ACCESSORY PROTEIN D"/>
    <property type="match status" value="1"/>
</dbReference>
<comment type="subunit">
    <text evidence="4">UreD, UreF and UreG form a complex that acts as a GTP-hydrolysis-dependent molecular chaperone, activating the urease apoprotein by helping to assemble the nickel containing metallocenter of UreC. The UreE protein probably delivers the nickel.</text>
</comment>
<gene>
    <name evidence="4" type="primary">ureD</name>
    <name evidence="5" type="ORF">PUN32_01380</name>
</gene>
<comment type="subcellular location">
    <subcellularLocation>
        <location evidence="4">Cytoplasm</location>
    </subcellularLocation>
</comment>
<evidence type="ECO:0000313" key="6">
    <source>
        <dbReference type="Proteomes" id="UP001216189"/>
    </source>
</evidence>
<dbReference type="Proteomes" id="UP001216189">
    <property type="component" value="Unassembled WGS sequence"/>
</dbReference>
<dbReference type="InterPro" id="IPR002669">
    <property type="entry name" value="UreD"/>
</dbReference>
<evidence type="ECO:0000256" key="3">
    <source>
        <dbReference type="ARBA" id="ARBA00023186"/>
    </source>
</evidence>
<evidence type="ECO:0000256" key="1">
    <source>
        <dbReference type="ARBA" id="ARBA00007177"/>
    </source>
</evidence>
<dbReference type="RefSeq" id="WP_274721418.1">
    <property type="nucleotide sequence ID" value="NZ_JARBFT010000001.1"/>
</dbReference>
<evidence type="ECO:0000256" key="2">
    <source>
        <dbReference type="ARBA" id="ARBA00022988"/>
    </source>
</evidence>
<comment type="similarity">
    <text evidence="1 4">Belongs to the UreD family.</text>
</comment>
<evidence type="ECO:0000313" key="5">
    <source>
        <dbReference type="EMBL" id="MDE1513664.1"/>
    </source>
</evidence>
<dbReference type="Pfam" id="PF01774">
    <property type="entry name" value="UreD"/>
    <property type="match status" value="1"/>
</dbReference>
<accession>A0ABT5UWE6</accession>
<keyword evidence="2 4" id="KW-0996">Nickel insertion</keyword>
<dbReference type="HAMAP" id="MF_01384">
    <property type="entry name" value="UreD"/>
    <property type="match status" value="1"/>
</dbReference>
<reference evidence="5 6" key="1">
    <citation type="submission" date="2023-02" db="EMBL/GenBank/DDBJ databases">
        <title>Vibrio intestini sp. nov., a close relative of Vibrio cholerae isolated from the intestine of Healthy Culter dabryi.</title>
        <authorList>
            <person name="Wu N."/>
        </authorList>
    </citation>
    <scope>NUCLEOTIDE SEQUENCE [LARGE SCALE GENOMIC DNA]</scope>
    <source>
        <strain evidence="5 6">DSL-7</strain>
    </source>
</reference>
<sequence length="285" mass="31756">MRRSRFDLSTQPERHWPAKIGLGFDHDGEQTRMAQMAFQGPLRVQRPFYPEQEVCHVYLLHPPGGLVSGDDLRIDIACAPGSHVLLTTPSAGKIYRADSQGGAQRQHVQINVDSADCEWLPMETIVFDGAHGRLSTRINLYGEAKFVGLDVFCLGRPKSLQPFVSGSVEQRLAIYLHDQPILLERQYLSADDPLLRAMSGFNQHLVSGTLLVFGIVNADAAVASLRLSSLFESMTLSVTHRLGVIVVRYLGDCSQQAQQQLRACWQQLRPQLMGKPACPPRIWNT</sequence>
<organism evidence="5 6">
    <name type="scientific">Vibrio chanodichtyis</name>
    <dbReference type="NCBI Taxonomy" id="3027932"/>
    <lineage>
        <taxon>Bacteria</taxon>
        <taxon>Pseudomonadati</taxon>
        <taxon>Pseudomonadota</taxon>
        <taxon>Gammaproteobacteria</taxon>
        <taxon>Vibrionales</taxon>
        <taxon>Vibrionaceae</taxon>
        <taxon>Vibrio</taxon>
    </lineage>
</organism>
<comment type="caution">
    <text evidence="5">The sequence shown here is derived from an EMBL/GenBank/DDBJ whole genome shotgun (WGS) entry which is preliminary data.</text>
</comment>
<evidence type="ECO:0000256" key="4">
    <source>
        <dbReference type="HAMAP-Rule" id="MF_01384"/>
    </source>
</evidence>
<dbReference type="PANTHER" id="PTHR33643">
    <property type="entry name" value="UREASE ACCESSORY PROTEIN D"/>
    <property type="match status" value="1"/>
</dbReference>
<protein>
    <recommendedName>
        <fullName evidence="4">Urease accessory protein UreD</fullName>
    </recommendedName>
</protein>